<evidence type="ECO:0000256" key="4">
    <source>
        <dbReference type="ARBA" id="ARBA00023136"/>
    </source>
</evidence>
<feature type="transmembrane region" description="Helical" evidence="5">
    <location>
        <begin position="62"/>
        <end position="81"/>
    </location>
</feature>
<feature type="transmembrane region" description="Helical" evidence="5">
    <location>
        <begin position="376"/>
        <end position="396"/>
    </location>
</feature>
<evidence type="ECO:0000256" key="1">
    <source>
        <dbReference type="ARBA" id="ARBA00004651"/>
    </source>
</evidence>
<name>A0A6J4R7R2_9ACTN</name>
<evidence type="ECO:0000256" key="5">
    <source>
        <dbReference type="SAM" id="Phobius"/>
    </source>
</evidence>
<dbReference type="AlphaFoldDB" id="A0A6J4R7R2"/>
<feature type="transmembrane region" description="Helical" evidence="5">
    <location>
        <begin position="340"/>
        <end position="364"/>
    </location>
</feature>
<feature type="transmembrane region" description="Helical" evidence="5">
    <location>
        <begin position="119"/>
        <end position="143"/>
    </location>
</feature>
<organism evidence="7">
    <name type="scientific">uncultured Rubrobacteraceae bacterium</name>
    <dbReference type="NCBI Taxonomy" id="349277"/>
    <lineage>
        <taxon>Bacteria</taxon>
        <taxon>Bacillati</taxon>
        <taxon>Actinomycetota</taxon>
        <taxon>Rubrobacteria</taxon>
        <taxon>Rubrobacterales</taxon>
        <taxon>Rubrobacteraceae</taxon>
        <taxon>environmental samples</taxon>
    </lineage>
</organism>
<evidence type="ECO:0000259" key="6">
    <source>
        <dbReference type="PROSITE" id="PS50850"/>
    </source>
</evidence>
<keyword evidence="4 5" id="KW-0472">Membrane</keyword>
<keyword evidence="2 5" id="KW-0812">Transmembrane</keyword>
<sequence length="447" mass="47786">MSSQQAQTEYGAFGRRIEKLGIPRPLFWGFVAVFIFMIGDGVEISRLPGYLTAEGGLNGGQATLITGTVYGLGVIIASWFSGTLSAIWGPQRVMQLGAAIWVVFEAIFLLFAINSGSLFFVGLVYGIRGLSYPLFAFGFLVWVQTVTPVRMRGSAAGWFWFAFTGGLPTLGAVVAAISVPLLGVYNTFWLSLVIVAIGGVVGSFFVREAQGLRPIADEHVENPRSYGRLLEGIDILWRDPRTLMGGVVRIVNTSPEYGFFFFMPFVFVTASAEAPYDGFMGVGQYSILVSLVYAANIGANLFFGIVGDYFGWRRTVTFFGCVGCAIATPLWFFGSLLTESYALCVVFGMLYGVLLAGFVPLSALMPSMVERRDKGAALAILNTGAGGAAFVGLAIPTALAPFIGYGGVVITYSALYLVSAVLTSFIVSPADPGEEGEMEEDAVPTTA</sequence>
<keyword evidence="3 5" id="KW-1133">Transmembrane helix</keyword>
<feature type="transmembrane region" description="Helical" evidence="5">
    <location>
        <begin position="155"/>
        <end position="182"/>
    </location>
</feature>
<dbReference type="InterPro" id="IPR020846">
    <property type="entry name" value="MFS_dom"/>
</dbReference>
<protein>
    <submittedName>
        <fullName evidence="7">Uncharacterized MFS-type transporter</fullName>
    </submittedName>
</protein>
<feature type="transmembrane region" description="Helical" evidence="5">
    <location>
        <begin position="188"/>
        <end position="206"/>
    </location>
</feature>
<evidence type="ECO:0000256" key="3">
    <source>
        <dbReference type="ARBA" id="ARBA00022989"/>
    </source>
</evidence>
<dbReference type="InterPro" id="IPR036259">
    <property type="entry name" value="MFS_trans_sf"/>
</dbReference>
<feature type="transmembrane region" description="Helical" evidence="5">
    <location>
        <begin position="25"/>
        <end position="42"/>
    </location>
</feature>
<evidence type="ECO:0000313" key="7">
    <source>
        <dbReference type="EMBL" id="CAA9466649.1"/>
    </source>
</evidence>
<evidence type="ECO:0000256" key="2">
    <source>
        <dbReference type="ARBA" id="ARBA00022692"/>
    </source>
</evidence>
<dbReference type="PROSITE" id="PS50850">
    <property type="entry name" value="MFS"/>
    <property type="match status" value="1"/>
</dbReference>
<feature type="transmembrane region" description="Helical" evidence="5">
    <location>
        <begin position="402"/>
        <end position="427"/>
    </location>
</feature>
<dbReference type="EMBL" id="CADCVH010000097">
    <property type="protein sequence ID" value="CAA9466649.1"/>
    <property type="molecule type" value="Genomic_DNA"/>
</dbReference>
<reference evidence="7" key="1">
    <citation type="submission" date="2020-02" db="EMBL/GenBank/DDBJ databases">
        <authorList>
            <person name="Meier V. D."/>
        </authorList>
    </citation>
    <scope>NUCLEOTIDE SEQUENCE</scope>
    <source>
        <strain evidence="7">AVDCRST_MAG02</strain>
    </source>
</reference>
<dbReference type="SUPFAM" id="SSF103473">
    <property type="entry name" value="MFS general substrate transporter"/>
    <property type="match status" value="1"/>
</dbReference>
<dbReference type="InterPro" id="IPR011701">
    <property type="entry name" value="MFS"/>
</dbReference>
<dbReference type="Gene3D" id="1.20.1250.20">
    <property type="entry name" value="MFS general substrate transporter like domains"/>
    <property type="match status" value="2"/>
</dbReference>
<dbReference type="NCBIfam" id="TIGR00897">
    <property type="entry name" value="2A0118"/>
    <property type="match status" value="1"/>
</dbReference>
<feature type="transmembrane region" description="Helical" evidence="5">
    <location>
        <begin position="93"/>
        <end position="113"/>
    </location>
</feature>
<feature type="transmembrane region" description="Helical" evidence="5">
    <location>
        <begin position="315"/>
        <end position="334"/>
    </location>
</feature>
<dbReference type="CDD" id="cd17337">
    <property type="entry name" value="MFS_CsbX"/>
    <property type="match status" value="1"/>
</dbReference>
<feature type="transmembrane region" description="Helical" evidence="5">
    <location>
        <begin position="282"/>
        <end position="303"/>
    </location>
</feature>
<dbReference type="Pfam" id="PF07690">
    <property type="entry name" value="MFS_1"/>
    <property type="match status" value="2"/>
</dbReference>
<comment type="subcellular location">
    <subcellularLocation>
        <location evidence="1">Cell membrane</location>
        <topology evidence="1">Multi-pass membrane protein</topology>
    </subcellularLocation>
</comment>
<dbReference type="InterPro" id="IPR004748">
    <property type="entry name" value="Polyol_permease-like"/>
</dbReference>
<dbReference type="GO" id="GO:0022857">
    <property type="term" value="F:transmembrane transporter activity"/>
    <property type="evidence" value="ECO:0007669"/>
    <property type="project" value="InterPro"/>
</dbReference>
<dbReference type="GO" id="GO:0005886">
    <property type="term" value="C:plasma membrane"/>
    <property type="evidence" value="ECO:0007669"/>
    <property type="project" value="UniProtKB-SubCell"/>
</dbReference>
<feature type="domain" description="Major facilitator superfamily (MFS) profile" evidence="6">
    <location>
        <begin position="25"/>
        <end position="431"/>
    </location>
</feature>
<gene>
    <name evidence="7" type="ORF">AVDCRST_MAG02-3180</name>
</gene>
<accession>A0A6J4R7R2</accession>
<proteinExistence type="predicted"/>